<feature type="transmembrane region" description="Helical" evidence="2">
    <location>
        <begin position="64"/>
        <end position="84"/>
    </location>
</feature>
<keyword evidence="2" id="KW-0812">Transmembrane</keyword>
<feature type="region of interest" description="Disordered" evidence="1">
    <location>
        <begin position="432"/>
        <end position="453"/>
    </location>
</feature>
<keyword evidence="2" id="KW-1133">Transmembrane helix</keyword>
<evidence type="ECO:0000256" key="1">
    <source>
        <dbReference type="SAM" id="MobiDB-lite"/>
    </source>
</evidence>
<feature type="compositionally biased region" description="Gly residues" evidence="1">
    <location>
        <begin position="432"/>
        <end position="441"/>
    </location>
</feature>
<organism evidence="3 4">
    <name type="scientific">Durusdinium trenchii</name>
    <dbReference type="NCBI Taxonomy" id="1381693"/>
    <lineage>
        <taxon>Eukaryota</taxon>
        <taxon>Sar</taxon>
        <taxon>Alveolata</taxon>
        <taxon>Dinophyceae</taxon>
        <taxon>Suessiales</taxon>
        <taxon>Symbiodiniaceae</taxon>
        <taxon>Durusdinium</taxon>
    </lineage>
</organism>
<sequence>MCAGTAWIYLRSELSGQLMRTGLDHASHLLWEEIDGKHGAMTLCGLNSQQNHLGSAAQDFARRAALGFFLLWLLGLLLSFWHALRQKRVAQNFHRRHPSLAEFALNLEGFPASATDEEQILQFVRQAFGLEDVQVSVCYDYRDRRERVRELWEKVLVDEDVAAGAYHPNLAGSVIGRRGLGLSEEERDEVRRWLDRSKPGGLKNAGSVFVIFSHNYDLHTAERQFPEPTAMQRLTRGKTPLLPHSLTPEFLLSPLHWVAWVDDGDGRQRNRAKGVDDEGQMHRLTVRDVACEPPEVAWEHLGLDVASVSVRAALAGVAVLVSRLADPGGFGVIAAVVFLPLATYNISYVSQAGSLPTGVMMSVMGILVMTVNWMIGLLHIFVWGPKLGKSTQDTRMLHGHEVSSKVGFTRRDREGLLIFKAHGTAWGGGMVAGRGGGGGENGGKDGMMKSKMR</sequence>
<comment type="caution">
    <text evidence="3">The sequence shown here is derived from an EMBL/GenBank/DDBJ whole genome shotgun (WGS) entry which is preliminary data.</text>
</comment>
<reference evidence="3 4" key="1">
    <citation type="submission" date="2024-02" db="EMBL/GenBank/DDBJ databases">
        <authorList>
            <person name="Chen Y."/>
            <person name="Shah S."/>
            <person name="Dougan E. K."/>
            <person name="Thang M."/>
            <person name="Chan C."/>
        </authorList>
    </citation>
    <scope>NUCLEOTIDE SEQUENCE [LARGE SCALE GENOMIC DNA]</scope>
</reference>
<proteinExistence type="predicted"/>
<accession>A0ABP0LN06</accession>
<feature type="compositionally biased region" description="Basic and acidic residues" evidence="1">
    <location>
        <begin position="442"/>
        <end position="453"/>
    </location>
</feature>
<keyword evidence="4" id="KW-1185">Reference proteome</keyword>
<gene>
    <name evidence="3" type="ORF">SCF082_LOCUS23558</name>
</gene>
<evidence type="ECO:0000313" key="3">
    <source>
        <dbReference type="EMBL" id="CAK9040540.1"/>
    </source>
</evidence>
<evidence type="ECO:0000313" key="4">
    <source>
        <dbReference type="Proteomes" id="UP001642464"/>
    </source>
</evidence>
<feature type="transmembrane region" description="Helical" evidence="2">
    <location>
        <begin position="329"/>
        <end position="347"/>
    </location>
</feature>
<feature type="transmembrane region" description="Helical" evidence="2">
    <location>
        <begin position="359"/>
        <end position="382"/>
    </location>
</feature>
<keyword evidence="2" id="KW-0472">Membrane</keyword>
<dbReference type="EMBL" id="CAXAMM010017158">
    <property type="protein sequence ID" value="CAK9040540.1"/>
    <property type="molecule type" value="Genomic_DNA"/>
</dbReference>
<dbReference type="Proteomes" id="UP001642464">
    <property type="component" value="Unassembled WGS sequence"/>
</dbReference>
<protein>
    <submittedName>
        <fullName evidence="3">Uncharacterized protein</fullName>
    </submittedName>
</protein>
<evidence type="ECO:0000256" key="2">
    <source>
        <dbReference type="SAM" id="Phobius"/>
    </source>
</evidence>
<name>A0ABP0LN06_9DINO</name>